<name>A0AA42B6S7_9GAMM</name>
<dbReference type="InterPro" id="IPR013976">
    <property type="entry name" value="HDOD"/>
</dbReference>
<evidence type="ECO:0000313" key="3">
    <source>
        <dbReference type="Proteomes" id="UP001165393"/>
    </source>
</evidence>
<accession>A0AA42B6S7</accession>
<evidence type="ECO:0000313" key="2">
    <source>
        <dbReference type="EMBL" id="MCM2679104.1"/>
    </source>
</evidence>
<proteinExistence type="predicted"/>
<dbReference type="AlphaFoldDB" id="A0AA42B6S7"/>
<feature type="domain" description="HDOD" evidence="1">
    <location>
        <begin position="320"/>
        <end position="506"/>
    </location>
</feature>
<comment type="caution">
    <text evidence="2">The sequence shown here is derived from an EMBL/GenBank/DDBJ whole genome shotgun (WGS) entry which is preliminary data.</text>
</comment>
<sequence length="580" mass="65240">MSDSRDELQQKIADLHQLAVSLGASSAFPEKGKMIPIAEKLASRICFLVASDRVQAQALLAIYSRSYSAPSQWIIKVGTLTALLAAELGYLETIALRLVKAAITMDITILDVIGARFQAQPISAEMKQRWRKHPALSFTLLRDAGVKDSFWLSHVLQHQERRNGSGYPSRLHGARILPTASLLSLVTDTLDLLMPTVARQGIPIDTVVARLYKQRLHHKRSHLNALVSVFSPVPAGAQLKLVSGGLALILRKPVKEYVWAVQPISRATQTTPEVIKLERPDVERVFPMLRFDKVDLMQTWIDGHAQMSNVFDTSWPEPMPKPSPLKVKLSQQLSVEHPNITRIAEYIASEPSLCNTLSDMANRQVKGAKPTREAKHAIMMIGLERLGPMLIRSDLLQQVQLRRFPLDFWAYQYIEIFSEAAAQIAVQSYFLMPEQARTLAVFAVCGWLFDKELQHRIQLKDRQQNELELNSIFELLTTTNARELAQHGLRLAELWKMPSNLLDALEAFAFVKAPEAISLKGRHPFYLLQLAGHLTIEILGKENNWHERTALLTRLDISTEKYAEAKQEVMACGCVISPLP</sequence>
<dbReference type="Gene3D" id="1.10.3210.10">
    <property type="entry name" value="Hypothetical protein af1432"/>
    <property type="match status" value="2"/>
</dbReference>
<dbReference type="Proteomes" id="UP001165393">
    <property type="component" value="Unassembled WGS sequence"/>
</dbReference>
<dbReference type="InterPro" id="IPR003607">
    <property type="entry name" value="HD/PDEase_dom"/>
</dbReference>
<keyword evidence="3" id="KW-1185">Reference proteome</keyword>
<dbReference type="RefSeq" id="WP_251260467.1">
    <property type="nucleotide sequence ID" value="NZ_JAMQGP010000002.1"/>
</dbReference>
<dbReference type="Pfam" id="PF08668">
    <property type="entry name" value="HDOD"/>
    <property type="match status" value="1"/>
</dbReference>
<dbReference type="CDD" id="cd00077">
    <property type="entry name" value="HDc"/>
    <property type="match status" value="1"/>
</dbReference>
<gene>
    <name evidence="2" type="ORF">NAF29_05365</name>
</gene>
<reference evidence="2 3" key="1">
    <citation type="journal article" date="2013" name="Antonie Van Leeuwenhoek">
        <title>Echinimonas agarilytica gen. nov., sp. nov., a new gammaproteobacterium isolated from the sea urchin Strongylocentrotus intermedius.</title>
        <authorList>
            <person name="Nedashkovskaya O.I."/>
            <person name="Stenkova A.M."/>
            <person name="Zhukova N.V."/>
            <person name="Van Trappen S."/>
            <person name="Lee J.S."/>
            <person name="Kim S.B."/>
        </authorList>
    </citation>
    <scope>NUCLEOTIDE SEQUENCE [LARGE SCALE GENOMIC DNA]</scope>
    <source>
        <strain evidence="2 3">KMM 6351</strain>
    </source>
</reference>
<dbReference type="SUPFAM" id="SSF109604">
    <property type="entry name" value="HD-domain/PDEase-like"/>
    <property type="match status" value="1"/>
</dbReference>
<organism evidence="2 3">
    <name type="scientific">Echinimonas agarilytica</name>
    <dbReference type="NCBI Taxonomy" id="1215918"/>
    <lineage>
        <taxon>Bacteria</taxon>
        <taxon>Pseudomonadati</taxon>
        <taxon>Pseudomonadota</taxon>
        <taxon>Gammaproteobacteria</taxon>
        <taxon>Alteromonadales</taxon>
        <taxon>Echinimonadaceae</taxon>
        <taxon>Echinimonas</taxon>
    </lineage>
</organism>
<evidence type="ECO:0000259" key="1">
    <source>
        <dbReference type="Pfam" id="PF08668"/>
    </source>
</evidence>
<dbReference type="EMBL" id="JAMQGP010000002">
    <property type="protein sequence ID" value="MCM2679104.1"/>
    <property type="molecule type" value="Genomic_DNA"/>
</dbReference>
<protein>
    <submittedName>
        <fullName evidence="2">HDOD domain-containing protein</fullName>
    </submittedName>
</protein>